<proteinExistence type="predicted"/>
<dbReference type="Pfam" id="PF06305">
    <property type="entry name" value="LapA_dom"/>
    <property type="match status" value="1"/>
</dbReference>
<feature type="domain" description="Lipopolysaccharide assembly protein A" evidence="6">
    <location>
        <begin position="46"/>
        <end position="94"/>
    </location>
</feature>
<accession>A0A0D0P7E8</accession>
<dbReference type="AlphaFoldDB" id="A0A0D0P7E8"/>
<keyword evidence="1" id="KW-1003">Cell membrane</keyword>
<protein>
    <recommendedName>
        <fullName evidence="6">Lipopolysaccharide assembly protein A domain-containing protein</fullName>
    </recommendedName>
</protein>
<feature type="transmembrane region" description="Helical" evidence="5">
    <location>
        <begin position="48"/>
        <end position="71"/>
    </location>
</feature>
<evidence type="ECO:0000313" key="8">
    <source>
        <dbReference type="Proteomes" id="UP000035100"/>
    </source>
</evidence>
<evidence type="ECO:0000256" key="3">
    <source>
        <dbReference type="ARBA" id="ARBA00022989"/>
    </source>
</evidence>
<dbReference type="PATRIC" id="fig|1123501.6.peg.4066"/>
<keyword evidence="2 5" id="KW-0812">Transmembrane</keyword>
<dbReference type="OrthoDB" id="7689797at2"/>
<dbReference type="Proteomes" id="UP000035100">
    <property type="component" value="Unassembled WGS sequence"/>
</dbReference>
<evidence type="ECO:0000256" key="4">
    <source>
        <dbReference type="ARBA" id="ARBA00023136"/>
    </source>
</evidence>
<evidence type="ECO:0000256" key="1">
    <source>
        <dbReference type="ARBA" id="ARBA00022475"/>
    </source>
</evidence>
<gene>
    <name evidence="7" type="ORF">Wenmar_03936</name>
</gene>
<dbReference type="EMBL" id="AONG01000022">
    <property type="protein sequence ID" value="KIQ67511.1"/>
    <property type="molecule type" value="Genomic_DNA"/>
</dbReference>
<name>A0A0D0P7E8_9RHOB</name>
<keyword evidence="4 5" id="KW-0472">Membrane</keyword>
<dbReference type="InterPro" id="IPR010445">
    <property type="entry name" value="LapA_dom"/>
</dbReference>
<dbReference type="STRING" id="1123501.Wenmar_03936"/>
<evidence type="ECO:0000256" key="2">
    <source>
        <dbReference type="ARBA" id="ARBA00022692"/>
    </source>
</evidence>
<keyword evidence="3 5" id="KW-1133">Transmembrane helix</keyword>
<reference evidence="7 8" key="1">
    <citation type="submission" date="2013-01" db="EMBL/GenBank/DDBJ databases">
        <authorList>
            <person name="Fiebig A."/>
            <person name="Goeker M."/>
            <person name="Klenk H.-P.P."/>
        </authorList>
    </citation>
    <scope>NUCLEOTIDE SEQUENCE [LARGE SCALE GENOMIC DNA]</scope>
    <source>
        <strain evidence="7 8">DSM 24838</strain>
    </source>
</reference>
<dbReference type="GO" id="GO:0005886">
    <property type="term" value="C:plasma membrane"/>
    <property type="evidence" value="ECO:0007669"/>
    <property type="project" value="InterPro"/>
</dbReference>
<evidence type="ECO:0000256" key="5">
    <source>
        <dbReference type="SAM" id="Phobius"/>
    </source>
</evidence>
<keyword evidence="8" id="KW-1185">Reference proteome</keyword>
<evidence type="ECO:0000259" key="6">
    <source>
        <dbReference type="Pfam" id="PF06305"/>
    </source>
</evidence>
<evidence type="ECO:0000313" key="7">
    <source>
        <dbReference type="EMBL" id="KIQ67511.1"/>
    </source>
</evidence>
<organism evidence="7 8">
    <name type="scientific">Wenxinia marina DSM 24838</name>
    <dbReference type="NCBI Taxonomy" id="1123501"/>
    <lineage>
        <taxon>Bacteria</taxon>
        <taxon>Pseudomonadati</taxon>
        <taxon>Pseudomonadota</taxon>
        <taxon>Alphaproteobacteria</taxon>
        <taxon>Rhodobacterales</taxon>
        <taxon>Roseobacteraceae</taxon>
        <taxon>Wenxinia</taxon>
    </lineage>
</organism>
<sequence length="119" mass="13404">MRVIRIAFWALVALCLIVLGIANRDIVTLRALPEALAGAVGLSPDIQMPLFIAIFIGIAIGLLIGFVWEWIREHKHRSEARARRREVTMLEREVGRLRAEKHEGQDDVLALLDGTTARR</sequence>
<dbReference type="eggNOG" id="COG5416">
    <property type="taxonomic scope" value="Bacteria"/>
</dbReference>
<dbReference type="RefSeq" id="WP_018301732.1">
    <property type="nucleotide sequence ID" value="NZ_KB902278.1"/>
</dbReference>
<comment type="caution">
    <text evidence="7">The sequence shown here is derived from an EMBL/GenBank/DDBJ whole genome shotgun (WGS) entry which is preliminary data.</text>
</comment>